<dbReference type="RefSeq" id="WP_193836707.1">
    <property type="nucleotide sequence ID" value="NZ_CP062960.1"/>
</dbReference>
<dbReference type="AlphaFoldDB" id="A0A7S7B042"/>
<sequence length="60" mass="6989">MLSIKIPQDAFIFTILGTVAEFEWVTMRERQAEGIALARERGVYSKFRILKLSTEQIEWA</sequence>
<dbReference type="PROSITE" id="PS51736">
    <property type="entry name" value="RECOMBINASES_3"/>
    <property type="match status" value="1"/>
</dbReference>
<keyword evidence="4" id="KW-1185">Reference proteome</keyword>
<dbReference type="Proteomes" id="UP000516404">
    <property type="component" value="Plasmid p2"/>
</dbReference>
<dbReference type="EMBL" id="CP062960">
    <property type="protein sequence ID" value="QOW64658.1"/>
    <property type="molecule type" value="Genomic_DNA"/>
</dbReference>
<dbReference type="InterPro" id="IPR036162">
    <property type="entry name" value="Resolvase-like_N_sf"/>
</dbReference>
<accession>A0A7S7B042</accession>
<geneLocation type="plasmid" evidence="2 4">
    <name>p1</name>
</geneLocation>
<name>A0A7S7B042_9MICC</name>
<keyword evidence="3" id="KW-0614">Plasmid</keyword>
<dbReference type="InterPro" id="IPR006119">
    <property type="entry name" value="Resolv_N"/>
</dbReference>
<organism evidence="3 4">
    <name type="scientific">Rothia terrae</name>
    <dbReference type="NCBI Taxonomy" id="396015"/>
    <lineage>
        <taxon>Bacteria</taxon>
        <taxon>Bacillati</taxon>
        <taxon>Actinomycetota</taxon>
        <taxon>Actinomycetes</taxon>
        <taxon>Micrococcales</taxon>
        <taxon>Micrococcaceae</taxon>
        <taxon>Rothia</taxon>
    </lineage>
</organism>
<dbReference type="EMBL" id="CP062961">
    <property type="protein sequence ID" value="QOW64749.1"/>
    <property type="molecule type" value="Genomic_DNA"/>
</dbReference>
<evidence type="ECO:0000313" key="4">
    <source>
        <dbReference type="Proteomes" id="UP000516404"/>
    </source>
</evidence>
<dbReference type="Pfam" id="PF00239">
    <property type="entry name" value="Resolvase"/>
    <property type="match status" value="1"/>
</dbReference>
<dbReference type="KEGG" id="rter:IDM49_11935"/>
<dbReference type="GO" id="GO:0000150">
    <property type="term" value="F:DNA strand exchange activity"/>
    <property type="evidence" value="ECO:0007669"/>
    <property type="project" value="InterPro"/>
</dbReference>
<evidence type="ECO:0000313" key="2">
    <source>
        <dbReference type="EMBL" id="QOW64658.1"/>
    </source>
</evidence>
<dbReference type="Proteomes" id="UP000516404">
    <property type="component" value="Plasmid p1"/>
</dbReference>
<protein>
    <submittedName>
        <fullName evidence="3">Recombinase family protein</fullName>
    </submittedName>
</protein>
<dbReference type="SUPFAM" id="SSF53041">
    <property type="entry name" value="Resolvase-like"/>
    <property type="match status" value="1"/>
</dbReference>
<gene>
    <name evidence="2" type="ORF">IDM49_11590</name>
    <name evidence="3" type="ORF">IDM49_11935</name>
</gene>
<geneLocation type="plasmid" evidence="3 4">
    <name>p2</name>
</geneLocation>
<dbReference type="KEGG" id="rter:IDM49_11590"/>
<proteinExistence type="predicted"/>
<evidence type="ECO:0000313" key="3">
    <source>
        <dbReference type="EMBL" id="QOW64749.1"/>
    </source>
</evidence>
<dbReference type="GeneID" id="96625061"/>
<dbReference type="GO" id="GO:0003677">
    <property type="term" value="F:DNA binding"/>
    <property type="evidence" value="ECO:0007669"/>
    <property type="project" value="InterPro"/>
</dbReference>
<evidence type="ECO:0000259" key="1">
    <source>
        <dbReference type="PROSITE" id="PS51736"/>
    </source>
</evidence>
<feature type="domain" description="Resolvase/invertase-type recombinase catalytic" evidence="1">
    <location>
        <begin position="1"/>
        <end position="42"/>
    </location>
</feature>
<reference evidence="3 4" key="1">
    <citation type="submission" date="2020-09" db="EMBL/GenBank/DDBJ databases">
        <title>Investigation of environmental microbes.</title>
        <authorList>
            <person name="Ou Y."/>
            <person name="Kang Q."/>
        </authorList>
    </citation>
    <scope>NUCLEOTIDE SEQUENCE [LARGE SCALE GENOMIC DNA]</scope>
    <source>
        <strain evidence="3 4">KJZ-14</strain>
        <plasmid evidence="2 4">p1</plasmid>
        <plasmid evidence="3 4">p2</plasmid>
    </source>
</reference>